<feature type="domain" description="Protein kinase" evidence="7">
    <location>
        <begin position="151"/>
        <end position="407"/>
    </location>
</feature>
<dbReference type="Pfam" id="PF00069">
    <property type="entry name" value="Pkinase"/>
    <property type="match status" value="1"/>
</dbReference>
<evidence type="ECO:0000256" key="4">
    <source>
        <dbReference type="ARBA" id="ARBA00022777"/>
    </source>
</evidence>
<evidence type="ECO:0000313" key="9">
    <source>
        <dbReference type="EMBL" id="CDW83472.1"/>
    </source>
</evidence>
<feature type="compositionally biased region" description="Polar residues" evidence="6">
    <location>
        <begin position="1196"/>
        <end position="1214"/>
    </location>
</feature>
<dbReference type="SMART" id="SM00220">
    <property type="entry name" value="S_TKc"/>
    <property type="match status" value="1"/>
</dbReference>
<keyword evidence="1" id="KW-0723">Serine/threonine-protein kinase</keyword>
<evidence type="ECO:0000256" key="1">
    <source>
        <dbReference type="ARBA" id="ARBA00022527"/>
    </source>
</evidence>
<keyword evidence="10" id="KW-1185">Reference proteome</keyword>
<dbReference type="InParanoid" id="A0A078AQE6"/>
<feature type="region of interest" description="Disordered" evidence="6">
    <location>
        <begin position="1186"/>
        <end position="1263"/>
    </location>
</feature>
<dbReference type="EMBL" id="CCKQ01011879">
    <property type="protein sequence ID" value="CDW83472.1"/>
    <property type="molecule type" value="Genomic_DNA"/>
</dbReference>
<dbReference type="InterPro" id="IPR008271">
    <property type="entry name" value="Ser/Thr_kinase_AS"/>
</dbReference>
<accession>A0A078AQE6</accession>
<dbReference type="GO" id="GO:0005524">
    <property type="term" value="F:ATP binding"/>
    <property type="evidence" value="ECO:0007669"/>
    <property type="project" value="UniProtKB-KW"/>
</dbReference>
<evidence type="ECO:0000256" key="5">
    <source>
        <dbReference type="ARBA" id="ARBA00022840"/>
    </source>
</evidence>
<keyword evidence="3" id="KW-0547">Nucleotide-binding</keyword>
<protein>
    <recommendedName>
        <fullName evidence="11">Protein kinase domain containing protein</fullName>
    </recommendedName>
</protein>
<dbReference type="InterPro" id="IPR045270">
    <property type="entry name" value="STKc_AGC"/>
</dbReference>
<organism evidence="9 10">
    <name type="scientific">Stylonychia lemnae</name>
    <name type="common">Ciliate</name>
    <dbReference type="NCBI Taxonomy" id="5949"/>
    <lineage>
        <taxon>Eukaryota</taxon>
        <taxon>Sar</taxon>
        <taxon>Alveolata</taxon>
        <taxon>Ciliophora</taxon>
        <taxon>Intramacronucleata</taxon>
        <taxon>Spirotrichea</taxon>
        <taxon>Stichotrichia</taxon>
        <taxon>Sporadotrichida</taxon>
        <taxon>Oxytrichidae</taxon>
        <taxon>Stylonychinae</taxon>
        <taxon>Stylonychia</taxon>
    </lineage>
</organism>
<feature type="compositionally biased region" description="Basic and acidic residues" evidence="6">
    <location>
        <begin position="1219"/>
        <end position="1233"/>
    </location>
</feature>
<reference evidence="9 10" key="1">
    <citation type="submission" date="2014-06" db="EMBL/GenBank/DDBJ databases">
        <authorList>
            <person name="Swart Estienne"/>
        </authorList>
    </citation>
    <scope>NUCLEOTIDE SEQUENCE [LARGE SCALE GENOMIC DNA]</scope>
    <source>
        <strain evidence="9 10">130c</strain>
    </source>
</reference>
<name>A0A078AQE6_STYLE</name>
<dbReference type="PANTHER" id="PTHR24351">
    <property type="entry name" value="RIBOSOMAL PROTEIN S6 KINASE"/>
    <property type="match status" value="1"/>
</dbReference>
<dbReference type="Gene3D" id="1.10.510.10">
    <property type="entry name" value="Transferase(Phosphotransferase) domain 1"/>
    <property type="match status" value="1"/>
</dbReference>
<dbReference type="GO" id="GO:0004674">
    <property type="term" value="F:protein serine/threonine kinase activity"/>
    <property type="evidence" value="ECO:0007669"/>
    <property type="project" value="UniProtKB-KW"/>
</dbReference>
<keyword evidence="2" id="KW-0808">Transferase</keyword>
<dbReference type="Proteomes" id="UP000039865">
    <property type="component" value="Unassembled WGS sequence"/>
</dbReference>
<proteinExistence type="predicted"/>
<evidence type="ECO:0008006" key="11">
    <source>
        <dbReference type="Google" id="ProtNLM"/>
    </source>
</evidence>
<dbReference type="Gene3D" id="3.30.200.20">
    <property type="entry name" value="Phosphorylase Kinase, domain 1"/>
    <property type="match status" value="1"/>
</dbReference>
<evidence type="ECO:0000256" key="3">
    <source>
        <dbReference type="ARBA" id="ARBA00022741"/>
    </source>
</evidence>
<keyword evidence="5" id="KW-0067">ATP-binding</keyword>
<dbReference type="AlphaFoldDB" id="A0A078AQE6"/>
<evidence type="ECO:0000256" key="2">
    <source>
        <dbReference type="ARBA" id="ARBA00022679"/>
    </source>
</evidence>
<dbReference type="InterPro" id="IPR011009">
    <property type="entry name" value="Kinase-like_dom_sf"/>
</dbReference>
<dbReference type="InterPro" id="IPR000961">
    <property type="entry name" value="AGC-kinase_C"/>
</dbReference>
<dbReference type="PROSITE" id="PS00108">
    <property type="entry name" value="PROTEIN_KINASE_ST"/>
    <property type="match status" value="1"/>
</dbReference>
<evidence type="ECO:0000256" key="6">
    <source>
        <dbReference type="SAM" id="MobiDB-lite"/>
    </source>
</evidence>
<feature type="compositionally biased region" description="Polar residues" evidence="6">
    <location>
        <begin position="1002"/>
        <end position="1021"/>
    </location>
</feature>
<feature type="region of interest" description="Disordered" evidence="6">
    <location>
        <begin position="910"/>
        <end position="953"/>
    </location>
</feature>
<evidence type="ECO:0000259" key="8">
    <source>
        <dbReference type="PROSITE" id="PS51285"/>
    </source>
</evidence>
<dbReference type="SMART" id="SM00133">
    <property type="entry name" value="S_TK_X"/>
    <property type="match status" value="1"/>
</dbReference>
<dbReference type="FunFam" id="1.10.510.10:FF:000008">
    <property type="entry name" value="Non-specific serine/threonine protein kinase"/>
    <property type="match status" value="1"/>
</dbReference>
<evidence type="ECO:0000259" key="7">
    <source>
        <dbReference type="PROSITE" id="PS50011"/>
    </source>
</evidence>
<dbReference type="PROSITE" id="PS51285">
    <property type="entry name" value="AGC_KINASE_CTER"/>
    <property type="match status" value="1"/>
</dbReference>
<keyword evidence="4" id="KW-0418">Kinase</keyword>
<dbReference type="CDD" id="cd05123">
    <property type="entry name" value="STKc_AGC"/>
    <property type="match status" value="1"/>
</dbReference>
<gene>
    <name evidence="9" type="primary">Contig14912.g733</name>
    <name evidence="9" type="ORF">STYLEM_12519</name>
</gene>
<dbReference type="PROSITE" id="PS50011">
    <property type="entry name" value="PROTEIN_KINASE_DOM"/>
    <property type="match status" value="1"/>
</dbReference>
<feature type="domain" description="AGC-kinase C-terminal" evidence="8">
    <location>
        <begin position="408"/>
        <end position="561"/>
    </location>
</feature>
<feature type="region of interest" description="Disordered" evidence="6">
    <location>
        <begin position="1124"/>
        <end position="1146"/>
    </location>
</feature>
<feature type="compositionally biased region" description="Polar residues" evidence="6">
    <location>
        <begin position="1238"/>
        <end position="1255"/>
    </location>
</feature>
<sequence length="1263" mass="143296">MFLVAGHCYQPVYHQLRLATQEEPLDEEESRDEELQYASKDVQESRLIKINDIQGSPLSAGGGAMKQSHLCKKQLIVKLEEGLPDLKICIEDETLTCGWLIGEVTRRYAYLIDQHKHEGQRIVHHGEQPPHIKIKKKIIAAIKSSSQNESLDFWLTLYNRSLNALWDGLQKKDSGLLFAMKVMEKSFVMNDGKFRQVMCERQIMETLNHPFIVKLHWAFQSSQELNFVMDLCAGGELFYLLHQRGRMQERQAKFYFAEILLGLEFIHSKGIVYRDLKPENVLLDIDGHIKLADFGLSKYLPSLMSLTNSFCGSPEYMSPEMLNGQGHGFAVDYYSLGAILFEMLTGLPPFYSTDRMQMYQDIVDSNLSYPDYLNLQVVDLLKKLLCKDQAQRLSFNSINKIKTHPWCKDIDWPGMLEKRIEPPWLPDITKSNFDPDYTSLPLDLTDLNSSPEYTQTKINARRQIQRSVYCCIDNSAMTSFYDSTTIAENSGFLQNHHSGYHENITQNNQLNIYSSRSKLLEFSANKSALMKSPRSKEVEKALDQMFRGFSFYSEPVEEKEVQRQIREYQKIKEQLKKKNQLQVSKIKPQNYEEMKQQARGELPPKAQRQINHNSNIILANMRGATQAIQQNAQSIMQKSNSKNQIVLRRHDQSSIIDEEISIAQEFSRVDEDSDLDEQPGQKDSKINKIKINNTTENSITRANDLNSRIFDSYTQGTLSPSGIMTMQQTAVKAYFNNNRANTKSSDSTPFNNQRKYNGTENNSLISQVCQNPDNNSLKKPKFLQKFTSYLTKDDPQKKNLMKDFSPIQSKNTASVIQNNINNYSTNSQFSSPSKVKQSDRNTFISENSYQGSIVNAQIINQTISGGFSRNNSGNIITSMSNNNQTTNQRTSMISVADSIQNSLMFSNTQQQDTINSTGPQSAGPQSMLMTQSKSRNGSSNLGSASSHNTIHGVPNCLKSQEHIHNSTKAQSLYQRQKQNQNLNLTPFSIIETSSNNNSSSNKGLVQQSFCQKPPRQQNQSIQQINGTLSRQQSINYSNQSTNMQTSLTAYQRSKATLSNIKGATMHSSLQRKQSGLNETQISGQLIVPQNLTNNQSSQSLGPKKNLKILSSTNVLSHMSDKLSNITPKYQNHQDSSSTSCKRKQQIQNTAVSSSSYQSIVEMSGKQVLQELNNFNPLGTFKQAHRTFSKESENRAPLQSTNNLSDAKPSQNNLNLMYYKRNESQSKKRLDNTRVKGGQQPQNENLLQYNAASQSKGRGYLTLK</sequence>
<dbReference type="SUPFAM" id="SSF56112">
    <property type="entry name" value="Protein kinase-like (PK-like)"/>
    <property type="match status" value="1"/>
</dbReference>
<feature type="compositionally biased region" description="Polar residues" evidence="6">
    <location>
        <begin position="910"/>
        <end position="949"/>
    </location>
</feature>
<feature type="region of interest" description="Disordered" evidence="6">
    <location>
        <begin position="990"/>
        <end position="1021"/>
    </location>
</feature>
<evidence type="ECO:0000313" key="10">
    <source>
        <dbReference type="Proteomes" id="UP000039865"/>
    </source>
</evidence>
<dbReference type="InterPro" id="IPR000719">
    <property type="entry name" value="Prot_kinase_dom"/>
</dbReference>